<evidence type="ECO:0000256" key="2">
    <source>
        <dbReference type="PROSITE-ProRule" id="PRU00169"/>
    </source>
</evidence>
<dbReference type="GO" id="GO:0000160">
    <property type="term" value="P:phosphorelay signal transduction system"/>
    <property type="evidence" value="ECO:0007669"/>
    <property type="project" value="InterPro"/>
</dbReference>
<organism evidence="4 5">
    <name type="scientific">Stieleria varia</name>
    <dbReference type="NCBI Taxonomy" id="2528005"/>
    <lineage>
        <taxon>Bacteria</taxon>
        <taxon>Pseudomonadati</taxon>
        <taxon>Planctomycetota</taxon>
        <taxon>Planctomycetia</taxon>
        <taxon>Pirellulales</taxon>
        <taxon>Pirellulaceae</taxon>
        <taxon>Stieleria</taxon>
    </lineage>
</organism>
<evidence type="ECO:0000313" key="4">
    <source>
        <dbReference type="EMBL" id="TWT93887.1"/>
    </source>
</evidence>
<dbReference type="InterPro" id="IPR050595">
    <property type="entry name" value="Bact_response_regulator"/>
</dbReference>
<feature type="modified residue" description="4-aspartylphosphate" evidence="2">
    <location>
        <position position="56"/>
    </location>
</feature>
<dbReference type="Gene3D" id="3.40.50.2300">
    <property type="match status" value="1"/>
</dbReference>
<dbReference type="PANTHER" id="PTHR44591:SF19">
    <property type="entry name" value="TWO-COMPONENT RESPONSE REGULATOR-RELATED"/>
    <property type="match status" value="1"/>
</dbReference>
<reference evidence="4 5" key="1">
    <citation type="submission" date="2019-02" db="EMBL/GenBank/DDBJ databases">
        <title>Deep-cultivation of Planctomycetes and their phenomic and genomic characterization uncovers novel biology.</title>
        <authorList>
            <person name="Wiegand S."/>
            <person name="Jogler M."/>
            <person name="Boedeker C."/>
            <person name="Pinto D."/>
            <person name="Vollmers J."/>
            <person name="Rivas-Marin E."/>
            <person name="Kohn T."/>
            <person name="Peeters S.H."/>
            <person name="Heuer A."/>
            <person name="Rast P."/>
            <person name="Oberbeckmann S."/>
            <person name="Bunk B."/>
            <person name="Jeske O."/>
            <person name="Meyerdierks A."/>
            <person name="Storesund J.E."/>
            <person name="Kallscheuer N."/>
            <person name="Luecker S."/>
            <person name="Lage O.M."/>
            <person name="Pohl T."/>
            <person name="Merkel B.J."/>
            <person name="Hornburger P."/>
            <person name="Mueller R.-W."/>
            <person name="Bruemmer F."/>
            <person name="Labrenz M."/>
            <person name="Spormann A.M."/>
            <person name="Op Den Camp H."/>
            <person name="Overmann J."/>
            <person name="Amann R."/>
            <person name="Jetten M.S.M."/>
            <person name="Mascher T."/>
            <person name="Medema M.H."/>
            <person name="Devos D.P."/>
            <person name="Kaster A.-K."/>
            <person name="Ovreas L."/>
            <person name="Rohde M."/>
            <person name="Galperin M.Y."/>
            <person name="Jogler C."/>
        </authorList>
    </citation>
    <scope>NUCLEOTIDE SEQUENCE [LARGE SCALE GENOMIC DNA]</scope>
    <source>
        <strain evidence="4 5">Pla52n</strain>
    </source>
</reference>
<dbReference type="SMART" id="SM00448">
    <property type="entry name" value="REC"/>
    <property type="match status" value="1"/>
</dbReference>
<evidence type="ECO:0000256" key="1">
    <source>
        <dbReference type="ARBA" id="ARBA00022553"/>
    </source>
</evidence>
<evidence type="ECO:0000259" key="3">
    <source>
        <dbReference type="PROSITE" id="PS50110"/>
    </source>
</evidence>
<protein>
    <submittedName>
        <fullName evidence="4">Hydrogenase transcriptional regulatory protein hupR1</fullName>
    </submittedName>
</protein>
<dbReference type="Pfam" id="PF00072">
    <property type="entry name" value="Response_reg"/>
    <property type="match status" value="1"/>
</dbReference>
<name>A0A5C6A3H0_9BACT</name>
<sequence>MESITKPAVLIVDDEPDVLFSLTGLLRKDFQVHTAQSGKEALDILNEHPIQVVMTDQRMPTMTGVELMSQVRDIHPSAIRIIFTGYADIRSVVEAINTGGLYRYITKPWDPEDLLEALREAAEHYETIAAQHRVHAELEGYLIDSLTLLEQIENDRVDPELASQLKQQCVSLQSNLQRITDQVS</sequence>
<dbReference type="PROSITE" id="PS50110">
    <property type="entry name" value="RESPONSE_REGULATORY"/>
    <property type="match status" value="1"/>
</dbReference>
<evidence type="ECO:0000313" key="5">
    <source>
        <dbReference type="Proteomes" id="UP000320176"/>
    </source>
</evidence>
<comment type="caution">
    <text evidence="4">The sequence shown here is derived from an EMBL/GenBank/DDBJ whole genome shotgun (WGS) entry which is preliminary data.</text>
</comment>
<dbReference type="Proteomes" id="UP000320176">
    <property type="component" value="Unassembled WGS sequence"/>
</dbReference>
<dbReference type="InterPro" id="IPR001789">
    <property type="entry name" value="Sig_transdc_resp-reg_receiver"/>
</dbReference>
<dbReference type="SUPFAM" id="SSF52172">
    <property type="entry name" value="CheY-like"/>
    <property type="match status" value="1"/>
</dbReference>
<keyword evidence="1 2" id="KW-0597">Phosphoprotein</keyword>
<dbReference type="InterPro" id="IPR011006">
    <property type="entry name" value="CheY-like_superfamily"/>
</dbReference>
<feature type="domain" description="Response regulatory" evidence="3">
    <location>
        <begin position="8"/>
        <end position="122"/>
    </location>
</feature>
<dbReference type="PANTHER" id="PTHR44591">
    <property type="entry name" value="STRESS RESPONSE REGULATOR PROTEIN 1"/>
    <property type="match status" value="1"/>
</dbReference>
<dbReference type="CDD" id="cd17569">
    <property type="entry name" value="REC_HupR-like"/>
    <property type="match status" value="1"/>
</dbReference>
<dbReference type="EMBL" id="SJPN01000008">
    <property type="protein sequence ID" value="TWT93887.1"/>
    <property type="molecule type" value="Genomic_DNA"/>
</dbReference>
<keyword evidence="5" id="KW-1185">Reference proteome</keyword>
<dbReference type="OrthoDB" id="9802066at2"/>
<proteinExistence type="predicted"/>
<accession>A0A5C6A3H0</accession>
<dbReference type="RefSeq" id="WP_146522689.1">
    <property type="nucleotide sequence ID" value="NZ_CP151726.1"/>
</dbReference>
<dbReference type="AlphaFoldDB" id="A0A5C6A3H0"/>
<gene>
    <name evidence="4" type="primary">hupR1_3</name>
    <name evidence="4" type="ORF">Pla52n_57150</name>
</gene>